<evidence type="ECO:0000256" key="11">
    <source>
        <dbReference type="SAM" id="Phobius"/>
    </source>
</evidence>
<evidence type="ECO:0000256" key="5">
    <source>
        <dbReference type="ARBA" id="ARBA00022840"/>
    </source>
</evidence>
<comment type="subcellular location">
    <subcellularLocation>
        <location evidence="1">Mitochondrion membrane</location>
        <topology evidence="1">Multi-pass membrane protein</topology>
    </subcellularLocation>
</comment>
<dbReference type="PANTHER" id="PTHR24221">
    <property type="entry name" value="ATP-BINDING CASSETTE SUB-FAMILY B"/>
    <property type="match status" value="1"/>
</dbReference>
<dbReference type="InterPro" id="IPR017871">
    <property type="entry name" value="ABC_transporter-like_CS"/>
</dbReference>
<dbReference type="Pfam" id="PF00005">
    <property type="entry name" value="ABC_tran"/>
    <property type="match status" value="1"/>
</dbReference>
<dbReference type="GO" id="GO:0016887">
    <property type="term" value="F:ATP hydrolysis activity"/>
    <property type="evidence" value="ECO:0007669"/>
    <property type="project" value="InterPro"/>
</dbReference>
<dbReference type="PROSITE" id="PS50929">
    <property type="entry name" value="ABC_TM1F"/>
    <property type="match status" value="1"/>
</dbReference>
<dbReference type="InterPro" id="IPR036640">
    <property type="entry name" value="ABC1_TM_sf"/>
</dbReference>
<sequence>MASFWRTSCRFIQLHSATKLTNSRLLFRSGLNFGSYHLYRVPFVQRTCVHHLKHNTVVRTKVLQSIQSKFASCKQGLPFVSNRHHYGGTDINGKSLAGLSSVSGWTILRRMLRHVWPKDRPDLKRRVVAAVVLLVAAKLMNVQVPFLFKYAIDYLNNLDAAALVQASGGTVITVLTALLLGCNLIFSNHIEHMVADGAARTSASLFNELRNAVFAKVAQGSIRSIARRTFLHLHNLDMKFHVTRQTGALSRAIDRGTRGINFILSALVFNIFPTIFEVLLVSGILVSIAFFASLFRTKFRVQMNKADNDAGSKAIDSLINYETVKYFNNEEYEAKRYDKLLADYENASLKTTTSLAFLSWGQNLIFSASLSAIMVLASQQILKGTMTVGDLVMVNGLLFQLSVPLNFLGSVYRDIRQSLVDMQTLFDLHKVSSRIKVKPGAFPLVLSPGDDKAHVIFDNVVFNYIPGQNILNGLTFSVPAGKRVAIVGGSGSGKSTIVRLLYRFYDPVDGRILVAGHDIQDLTMDSLRKVVGVVPQDTVLFHDDVFYNINYGRIDASRDEVFEAAKMAEIHEAVLRMPKGYNTQVGERGLKLSGGEKQRIAIARAILKNPPILMYDEATSSLDSITEMNILNSLRRVTKDRTSIFIAHRLSTVVDADEILVLEEGRVRERGSHYSLITDRNSLYAHLWHKQHEAYKVESHDRADVSDGSSASGM</sequence>
<dbReference type="InterPro" id="IPR039421">
    <property type="entry name" value="Type_1_exporter"/>
</dbReference>
<dbReference type="InterPro" id="IPR027417">
    <property type="entry name" value="P-loop_NTPase"/>
</dbReference>
<feature type="transmembrane region" description="Helical" evidence="11">
    <location>
        <begin position="127"/>
        <end position="148"/>
    </location>
</feature>
<dbReference type="Proteomes" id="UP001249851">
    <property type="component" value="Unassembled WGS sequence"/>
</dbReference>
<organism evidence="14 15">
    <name type="scientific">Acropora cervicornis</name>
    <name type="common">Staghorn coral</name>
    <dbReference type="NCBI Taxonomy" id="6130"/>
    <lineage>
        <taxon>Eukaryota</taxon>
        <taxon>Metazoa</taxon>
        <taxon>Cnidaria</taxon>
        <taxon>Anthozoa</taxon>
        <taxon>Hexacorallia</taxon>
        <taxon>Scleractinia</taxon>
        <taxon>Astrocoeniina</taxon>
        <taxon>Acroporidae</taxon>
        <taxon>Acropora</taxon>
    </lineage>
</organism>
<reference evidence="14" key="2">
    <citation type="journal article" date="2023" name="Science">
        <title>Genomic signatures of disease resistance in endangered staghorn corals.</title>
        <authorList>
            <person name="Vollmer S.V."/>
            <person name="Selwyn J.D."/>
            <person name="Despard B.A."/>
            <person name="Roesel C.L."/>
        </authorList>
    </citation>
    <scope>NUCLEOTIDE SEQUENCE</scope>
    <source>
        <strain evidence="14">K2</strain>
    </source>
</reference>
<evidence type="ECO:0000256" key="2">
    <source>
        <dbReference type="ARBA" id="ARBA00022448"/>
    </source>
</evidence>
<evidence type="ECO:0000313" key="15">
    <source>
        <dbReference type="Proteomes" id="UP001249851"/>
    </source>
</evidence>
<evidence type="ECO:0000256" key="6">
    <source>
        <dbReference type="ARBA" id="ARBA00022989"/>
    </source>
</evidence>
<evidence type="ECO:0000256" key="7">
    <source>
        <dbReference type="ARBA" id="ARBA00023136"/>
    </source>
</evidence>
<keyword evidence="15" id="KW-1185">Reference proteome</keyword>
<keyword evidence="2" id="KW-0813">Transport</keyword>
<evidence type="ECO:0000256" key="8">
    <source>
        <dbReference type="ARBA" id="ARBA00041016"/>
    </source>
</evidence>
<evidence type="ECO:0000256" key="9">
    <source>
        <dbReference type="ARBA" id="ARBA00042945"/>
    </source>
</evidence>
<proteinExistence type="predicted"/>
<feature type="transmembrane region" description="Helical" evidence="11">
    <location>
        <begin position="160"/>
        <end position="186"/>
    </location>
</feature>
<comment type="catalytic activity">
    <reaction evidence="10">
        <text>(glutathione)4[2Fe(III)-2S] cluster(in) + ATP + H2O = (glutathione)4[2Fe(III)-2S] cluster(out) + ADP + phosphate + H(+)</text>
        <dbReference type="Rhea" id="RHEA:67028"/>
        <dbReference type="ChEBI" id="CHEBI:15377"/>
        <dbReference type="ChEBI" id="CHEBI:15378"/>
        <dbReference type="ChEBI" id="CHEBI:30616"/>
        <dbReference type="ChEBI" id="CHEBI:43474"/>
        <dbReference type="ChEBI" id="CHEBI:167627"/>
        <dbReference type="ChEBI" id="CHEBI:456216"/>
    </reaction>
    <physiologicalReaction direction="left-to-right" evidence="10">
        <dbReference type="Rhea" id="RHEA:67029"/>
    </physiologicalReaction>
</comment>
<dbReference type="SMART" id="SM00382">
    <property type="entry name" value="AAA"/>
    <property type="match status" value="1"/>
</dbReference>
<dbReference type="SUPFAM" id="SSF90123">
    <property type="entry name" value="ABC transporter transmembrane region"/>
    <property type="match status" value="1"/>
</dbReference>
<dbReference type="Gene3D" id="3.40.50.300">
    <property type="entry name" value="P-loop containing nucleotide triphosphate hydrolases"/>
    <property type="match status" value="1"/>
</dbReference>
<evidence type="ECO:0000313" key="14">
    <source>
        <dbReference type="EMBL" id="KAK2558119.1"/>
    </source>
</evidence>
<dbReference type="GO" id="GO:0005743">
    <property type="term" value="C:mitochondrial inner membrane"/>
    <property type="evidence" value="ECO:0007669"/>
    <property type="project" value="TreeGrafter"/>
</dbReference>
<dbReference type="GO" id="GO:0140359">
    <property type="term" value="F:ABC-type transporter activity"/>
    <property type="evidence" value="ECO:0007669"/>
    <property type="project" value="InterPro"/>
</dbReference>
<keyword evidence="6 11" id="KW-1133">Transmembrane helix</keyword>
<keyword evidence="4" id="KW-0547">Nucleotide-binding</keyword>
<feature type="domain" description="ABC transmembrane type-1" evidence="13">
    <location>
        <begin position="128"/>
        <end position="417"/>
    </location>
</feature>
<evidence type="ECO:0000256" key="3">
    <source>
        <dbReference type="ARBA" id="ARBA00022692"/>
    </source>
</evidence>
<reference evidence="14" key="1">
    <citation type="journal article" date="2023" name="G3 (Bethesda)">
        <title>Whole genome assembly and annotation of the endangered Caribbean coral Acropora cervicornis.</title>
        <authorList>
            <person name="Selwyn J.D."/>
            <person name="Vollmer S.V."/>
        </authorList>
    </citation>
    <scope>NUCLEOTIDE SEQUENCE</scope>
    <source>
        <strain evidence="14">K2</strain>
    </source>
</reference>
<dbReference type="AlphaFoldDB" id="A0AAD9QB79"/>
<dbReference type="GO" id="GO:0005524">
    <property type="term" value="F:ATP binding"/>
    <property type="evidence" value="ECO:0007669"/>
    <property type="project" value="UniProtKB-KW"/>
</dbReference>
<dbReference type="InterPro" id="IPR003439">
    <property type="entry name" value="ABC_transporter-like_ATP-bd"/>
</dbReference>
<keyword evidence="5" id="KW-0067">ATP-binding</keyword>
<dbReference type="InterPro" id="IPR011527">
    <property type="entry name" value="ABC1_TM_dom"/>
</dbReference>
<dbReference type="CDD" id="cd18582">
    <property type="entry name" value="ABC_6TM_ATM1_ABCB7"/>
    <property type="match status" value="1"/>
</dbReference>
<dbReference type="InterPro" id="IPR003593">
    <property type="entry name" value="AAA+_ATPase"/>
</dbReference>
<keyword evidence="3 11" id="KW-0812">Transmembrane</keyword>
<evidence type="ECO:0000256" key="1">
    <source>
        <dbReference type="ARBA" id="ARBA00004225"/>
    </source>
</evidence>
<evidence type="ECO:0000256" key="10">
    <source>
        <dbReference type="ARBA" id="ARBA00048046"/>
    </source>
</evidence>
<keyword evidence="7 11" id="KW-0472">Membrane</keyword>
<dbReference type="EMBL" id="JARQWQ010000046">
    <property type="protein sequence ID" value="KAK2558119.1"/>
    <property type="molecule type" value="Genomic_DNA"/>
</dbReference>
<gene>
    <name evidence="14" type="ORF">P5673_019700</name>
</gene>
<evidence type="ECO:0000259" key="12">
    <source>
        <dbReference type="PROSITE" id="PS50893"/>
    </source>
</evidence>
<evidence type="ECO:0000259" key="13">
    <source>
        <dbReference type="PROSITE" id="PS50929"/>
    </source>
</evidence>
<feature type="transmembrane region" description="Helical" evidence="11">
    <location>
        <begin position="262"/>
        <end position="295"/>
    </location>
</feature>
<comment type="caution">
    <text evidence="14">The sequence shown here is derived from an EMBL/GenBank/DDBJ whole genome shotgun (WGS) entry which is preliminary data.</text>
</comment>
<dbReference type="FunFam" id="3.40.50.300:FF:000186">
    <property type="entry name" value="ATP-binding cassette sub-family B member 7, mitochondrial"/>
    <property type="match status" value="1"/>
</dbReference>
<protein>
    <recommendedName>
        <fullName evidence="8">Iron-sulfur clusters transporter ABCB7, mitochondrial</fullName>
    </recommendedName>
    <alternativeName>
        <fullName evidence="9">ATP-binding cassette sub-family B member 7, mitochondrial</fullName>
    </alternativeName>
</protein>
<dbReference type="SUPFAM" id="SSF52540">
    <property type="entry name" value="P-loop containing nucleoside triphosphate hydrolases"/>
    <property type="match status" value="1"/>
</dbReference>
<dbReference type="PROSITE" id="PS00211">
    <property type="entry name" value="ABC_TRANSPORTER_1"/>
    <property type="match status" value="1"/>
</dbReference>
<name>A0AAD9QB79_ACRCE</name>
<dbReference type="Pfam" id="PF00664">
    <property type="entry name" value="ABC_membrane"/>
    <property type="match status" value="1"/>
</dbReference>
<dbReference type="PANTHER" id="PTHR24221:SF402">
    <property type="entry name" value="IRON-SULFUR CLUSTERS TRANSPORTER ABCB7, MITOCHONDRIAL"/>
    <property type="match status" value="1"/>
</dbReference>
<dbReference type="PROSITE" id="PS50893">
    <property type="entry name" value="ABC_TRANSPORTER_2"/>
    <property type="match status" value="1"/>
</dbReference>
<dbReference type="Gene3D" id="1.20.1560.10">
    <property type="entry name" value="ABC transporter type 1, transmembrane domain"/>
    <property type="match status" value="1"/>
</dbReference>
<dbReference type="GO" id="GO:0006879">
    <property type="term" value="P:intracellular iron ion homeostasis"/>
    <property type="evidence" value="ECO:0007669"/>
    <property type="project" value="TreeGrafter"/>
</dbReference>
<feature type="domain" description="ABC transporter" evidence="12">
    <location>
        <begin position="455"/>
        <end position="689"/>
    </location>
</feature>
<evidence type="ECO:0000256" key="4">
    <source>
        <dbReference type="ARBA" id="ARBA00022741"/>
    </source>
</evidence>
<accession>A0AAD9QB79</accession>